<comment type="caution">
    <text evidence="1">The sequence shown here is derived from an EMBL/GenBank/DDBJ whole genome shotgun (WGS) entry which is preliminary data.</text>
</comment>
<dbReference type="EMBL" id="JAMKPW020000006">
    <property type="protein sequence ID" value="KAK8217264.1"/>
    <property type="molecule type" value="Genomic_DNA"/>
</dbReference>
<keyword evidence="2" id="KW-1185">Reference proteome</keyword>
<organism evidence="1 2">
    <name type="scientific">Zalaria obscura</name>
    <dbReference type="NCBI Taxonomy" id="2024903"/>
    <lineage>
        <taxon>Eukaryota</taxon>
        <taxon>Fungi</taxon>
        <taxon>Dikarya</taxon>
        <taxon>Ascomycota</taxon>
        <taxon>Pezizomycotina</taxon>
        <taxon>Dothideomycetes</taxon>
        <taxon>Dothideomycetidae</taxon>
        <taxon>Dothideales</taxon>
        <taxon>Zalariaceae</taxon>
        <taxon>Zalaria</taxon>
    </lineage>
</organism>
<sequence>MNTFTKSCPICLPGEVTKRCTGCYGMVYCSLACQKKDWKTHKVLCQNLTGFRENDRPSSDSYRCIYFPDNEEKPRFIWLKVSGSEVTDAASDFIEALFPLPHDFSVAHQPIFDTPIFEKEMNHDLWITHRADYLMDVSVPNQSIMSVLGPELGTFFRGPMVVSCCIEKGEDGIAVDASMADYRYALDHFLQRKKSSDIKQHHGVPPWFADLMTWER</sequence>
<protein>
    <submittedName>
        <fullName evidence="1">Uncharacterized protein</fullName>
    </submittedName>
</protein>
<gene>
    <name evidence="1" type="ORF">M8818_001517</name>
</gene>
<proteinExistence type="predicted"/>
<name>A0ACC3SJZ4_9PEZI</name>
<accession>A0ACC3SJZ4</accession>
<dbReference type="Proteomes" id="UP001320706">
    <property type="component" value="Unassembled WGS sequence"/>
</dbReference>
<reference evidence="1" key="1">
    <citation type="submission" date="2024-02" db="EMBL/GenBank/DDBJ databases">
        <title>Metagenome Assembled Genome of Zalaria obscura JY119.</title>
        <authorList>
            <person name="Vighnesh L."/>
            <person name="Jagadeeshwari U."/>
            <person name="Venkata Ramana C."/>
            <person name="Sasikala C."/>
        </authorList>
    </citation>
    <scope>NUCLEOTIDE SEQUENCE</scope>
    <source>
        <strain evidence="1">JY119</strain>
    </source>
</reference>
<evidence type="ECO:0000313" key="1">
    <source>
        <dbReference type="EMBL" id="KAK8217264.1"/>
    </source>
</evidence>
<evidence type="ECO:0000313" key="2">
    <source>
        <dbReference type="Proteomes" id="UP001320706"/>
    </source>
</evidence>